<dbReference type="PANTHER" id="PTHR40056:SF1">
    <property type="entry name" value="DUF1836 DOMAIN-CONTAINING PROTEIN"/>
    <property type="match status" value="1"/>
</dbReference>
<dbReference type="RefSeq" id="WP_042530516.1">
    <property type="nucleotide sequence ID" value="NZ_CAXOIH010000012.1"/>
</dbReference>
<sequence>MDIQKQLEGLHLENQLKSEEIPDLDLYMDQVIQLFESKFASSKRYEEDKVLTKTMINNYAKAKLFFPINNKKYSKEHLLLISMIYQMKSVLSIKDIGKTFEEMNQRVQDDDFDLANFYTNYIQLMDRNAASFEEHMKNQEEIFETELDKDIVDDEYLKQVLLITSLTGMSNFYRRAAENLVDQLEQKGEHEE</sequence>
<dbReference type="EMBL" id="CDGG01000001">
    <property type="protein sequence ID" value="CEI81406.1"/>
    <property type="molecule type" value="Genomic_DNA"/>
</dbReference>
<dbReference type="InterPro" id="IPR014975">
    <property type="entry name" value="DUF1836"/>
</dbReference>
<keyword evidence="2" id="KW-1185">Reference proteome</keyword>
<evidence type="ECO:0008006" key="3">
    <source>
        <dbReference type="Google" id="ProtNLM"/>
    </source>
</evidence>
<name>A0A0A1MQV4_9BACI</name>
<evidence type="ECO:0000313" key="1">
    <source>
        <dbReference type="EMBL" id="CEI81406.1"/>
    </source>
</evidence>
<organism evidence="1 2">
    <name type="scientific">Oceanobacillus oncorhynchi</name>
    <dbReference type="NCBI Taxonomy" id="545501"/>
    <lineage>
        <taxon>Bacteria</taxon>
        <taxon>Bacillati</taxon>
        <taxon>Bacillota</taxon>
        <taxon>Bacilli</taxon>
        <taxon>Bacillales</taxon>
        <taxon>Bacillaceae</taxon>
        <taxon>Oceanobacillus</taxon>
    </lineage>
</organism>
<dbReference type="Proteomes" id="UP000040453">
    <property type="component" value="Unassembled WGS sequence"/>
</dbReference>
<dbReference type="Pfam" id="PF08876">
    <property type="entry name" value="DUF1836"/>
    <property type="match status" value="1"/>
</dbReference>
<accession>A0A0A1MQV4</accession>
<proteinExistence type="predicted"/>
<gene>
    <name evidence="1" type="ORF">BN997_01226</name>
</gene>
<dbReference type="AlphaFoldDB" id="A0A0A1MQV4"/>
<reference evidence="1 2" key="1">
    <citation type="submission" date="2014-11" db="EMBL/GenBank/DDBJ databases">
        <authorList>
            <person name="Urmite Genomes Urmite Genomes"/>
        </authorList>
    </citation>
    <scope>NUCLEOTIDE SEQUENCE [LARGE SCALE GENOMIC DNA]</scope>
    <source>
        <strain evidence="1 2">Oc5</strain>
    </source>
</reference>
<dbReference type="PANTHER" id="PTHR40056">
    <property type="entry name" value="HYPOTHETICAL CYTOSOLIC PROTEIN"/>
    <property type="match status" value="1"/>
</dbReference>
<dbReference type="STRING" id="545501.BN997_01226"/>
<dbReference type="OrthoDB" id="3191472at2"/>
<protein>
    <recommendedName>
        <fullName evidence="3">DUF1836 domain-containing protein</fullName>
    </recommendedName>
</protein>
<evidence type="ECO:0000313" key="2">
    <source>
        <dbReference type="Proteomes" id="UP000040453"/>
    </source>
</evidence>